<dbReference type="PATRIC" id="fig|451.8.peg.2184"/>
<sequence>MPFYARYFNLIIAIVIGILSTVAFGINYLIYKFPGNNYFPQEMPMMGIILTLTLIGAYLLFGIKSPYFKVARELVYFFLVVSVIANATNAIQLTPFDPIDRKLITTDHFLFINLQELMAWTANKPWFRTMLALGYDSLPFQMTYLPILIIFARKFSYIREYYTMLLLTALFGFSFYYFFPTMGPASFTSSPYFMAEQYATGVKFAELHHYIPPSTLDGGMIAMPSFHVIWAWLCLALIRCWPIVFILLIPVNLLLIVSCVLLGWHYFIDLIGSVIVLLLAYGIYFRFVKKYQPI</sequence>
<feature type="transmembrane region" description="Helical" evidence="5">
    <location>
        <begin position="74"/>
        <end position="93"/>
    </location>
</feature>
<reference evidence="7" key="2">
    <citation type="submission" date="2014-09" db="EMBL/GenBank/DDBJ databases">
        <authorList>
            <person name="GOMEZ-VALERO Laura"/>
        </authorList>
    </citation>
    <scope>NUCLEOTIDE SEQUENCE</scope>
    <source>
        <strain evidence="7">ATCC33218</strain>
    </source>
</reference>
<dbReference type="HOGENOM" id="CLU_939401_0_0_6"/>
<feature type="domain" description="Inositolphosphotransferase Aur1/Ipt1" evidence="6">
    <location>
        <begin position="102"/>
        <end position="282"/>
    </location>
</feature>
<evidence type="ECO:0000256" key="2">
    <source>
        <dbReference type="ARBA" id="ARBA00022692"/>
    </source>
</evidence>
<evidence type="ECO:0000256" key="1">
    <source>
        <dbReference type="ARBA" id="ARBA00004141"/>
    </source>
</evidence>
<reference evidence="8 10" key="3">
    <citation type="submission" date="2016-10" db="EMBL/GenBank/DDBJ databases">
        <authorList>
            <person name="Varghese N."/>
            <person name="Submissions S."/>
        </authorList>
    </citation>
    <scope>NUCLEOTIDE SEQUENCE [LARGE SCALE GENOMIC DNA]</scope>
    <source>
        <strain evidence="8 10">ATCC 33218</strain>
    </source>
</reference>
<dbReference type="Proteomes" id="UP000032414">
    <property type="component" value="Chromosome I"/>
</dbReference>
<feature type="transmembrane region" description="Helical" evidence="5">
    <location>
        <begin position="270"/>
        <end position="288"/>
    </location>
</feature>
<dbReference type="EMBL" id="FMVN01000004">
    <property type="protein sequence ID" value="SCY12266.1"/>
    <property type="molecule type" value="Genomic_DNA"/>
</dbReference>
<dbReference type="PANTHER" id="PTHR31310">
    <property type="match status" value="1"/>
</dbReference>
<evidence type="ECO:0000313" key="8">
    <source>
        <dbReference type="EMBL" id="SCY12266.1"/>
    </source>
</evidence>
<dbReference type="Pfam" id="PF14378">
    <property type="entry name" value="PAP2_3"/>
    <property type="match status" value="1"/>
</dbReference>
<evidence type="ECO:0000259" key="6">
    <source>
        <dbReference type="Pfam" id="PF14378"/>
    </source>
</evidence>
<dbReference type="EMBL" id="LN614830">
    <property type="protein sequence ID" value="CEG60755.1"/>
    <property type="molecule type" value="Genomic_DNA"/>
</dbReference>
<feature type="transmembrane region" description="Helical" evidence="5">
    <location>
        <begin position="220"/>
        <end position="238"/>
    </location>
</feature>
<protein>
    <submittedName>
        <fullName evidence="8">PAP2 superfamily protein</fullName>
    </submittedName>
</protein>
<feature type="transmembrane region" description="Helical" evidence="5">
    <location>
        <begin position="7"/>
        <end position="31"/>
    </location>
</feature>
<feature type="transmembrane region" description="Helical" evidence="5">
    <location>
        <begin position="126"/>
        <end position="149"/>
    </location>
</feature>
<organism evidence="7 9">
    <name type="scientific">Legionella micdadei</name>
    <name type="common">Tatlockia micdadei</name>
    <dbReference type="NCBI Taxonomy" id="451"/>
    <lineage>
        <taxon>Bacteria</taxon>
        <taxon>Pseudomonadati</taxon>
        <taxon>Pseudomonadota</taxon>
        <taxon>Gammaproteobacteria</taxon>
        <taxon>Legionellales</taxon>
        <taxon>Legionellaceae</taxon>
        <taxon>Legionella</taxon>
    </lineage>
</organism>
<dbReference type="AlphaFoldDB" id="A0A098GFJ0"/>
<dbReference type="STRING" id="451.B6N58_08320"/>
<reference evidence="9" key="1">
    <citation type="submission" date="2014-09" db="EMBL/GenBank/DDBJ databases">
        <authorList>
            <person name="Gomez-Valero L."/>
        </authorList>
    </citation>
    <scope>NUCLEOTIDE SEQUENCE [LARGE SCALE GENOMIC DNA]</scope>
    <source>
        <strain evidence="9">ATCC33218</strain>
    </source>
</reference>
<keyword evidence="4 5" id="KW-0472">Membrane</keyword>
<comment type="subcellular location">
    <subcellularLocation>
        <location evidence="1">Membrane</location>
        <topology evidence="1">Multi-pass membrane protein</topology>
    </subcellularLocation>
</comment>
<evidence type="ECO:0000313" key="9">
    <source>
        <dbReference type="Proteomes" id="UP000032414"/>
    </source>
</evidence>
<dbReference type="InterPro" id="IPR026841">
    <property type="entry name" value="Aur1/Ipt1"/>
</dbReference>
<feature type="transmembrane region" description="Helical" evidence="5">
    <location>
        <begin position="43"/>
        <end position="62"/>
    </location>
</feature>
<gene>
    <name evidence="7" type="ORF">LMI_1449</name>
    <name evidence="8" type="ORF">SAMN02982997_00873</name>
</gene>
<feature type="transmembrane region" description="Helical" evidence="5">
    <location>
        <begin position="161"/>
        <end position="179"/>
    </location>
</feature>
<evidence type="ECO:0000313" key="7">
    <source>
        <dbReference type="EMBL" id="CEG60755.1"/>
    </source>
</evidence>
<evidence type="ECO:0000256" key="4">
    <source>
        <dbReference type="ARBA" id="ARBA00023136"/>
    </source>
</evidence>
<dbReference type="KEGG" id="tmc:LMI_1449"/>
<dbReference type="Proteomes" id="UP000182998">
    <property type="component" value="Unassembled WGS sequence"/>
</dbReference>
<keyword evidence="10" id="KW-1185">Reference proteome</keyword>
<dbReference type="PANTHER" id="PTHR31310:SF7">
    <property type="entry name" value="PA-PHOSPHATASE RELATED-FAMILY PROTEIN DDB_G0268928"/>
    <property type="match status" value="1"/>
</dbReference>
<feature type="transmembrane region" description="Helical" evidence="5">
    <location>
        <begin position="245"/>
        <end position="264"/>
    </location>
</feature>
<dbReference type="OrthoDB" id="5653236at2"/>
<evidence type="ECO:0000256" key="3">
    <source>
        <dbReference type="ARBA" id="ARBA00022989"/>
    </source>
</evidence>
<name>A0A098GFJ0_LEGMI</name>
<evidence type="ECO:0000256" key="5">
    <source>
        <dbReference type="SAM" id="Phobius"/>
    </source>
</evidence>
<accession>A0A098GFJ0</accession>
<keyword evidence="2 5" id="KW-0812">Transmembrane</keyword>
<dbReference type="RefSeq" id="WP_045099108.1">
    <property type="nucleotide sequence ID" value="NZ_LNYM01000013.1"/>
</dbReference>
<proteinExistence type="predicted"/>
<dbReference type="GO" id="GO:0016020">
    <property type="term" value="C:membrane"/>
    <property type="evidence" value="ECO:0007669"/>
    <property type="project" value="UniProtKB-SubCell"/>
</dbReference>
<evidence type="ECO:0000313" key="10">
    <source>
        <dbReference type="Proteomes" id="UP000182998"/>
    </source>
</evidence>
<dbReference type="InterPro" id="IPR052185">
    <property type="entry name" value="IPC_Synthase-Related"/>
</dbReference>
<keyword evidence="3 5" id="KW-1133">Transmembrane helix</keyword>